<accession>A0A0F8XQK0</accession>
<proteinExistence type="predicted"/>
<protein>
    <submittedName>
        <fullName evidence="1">Uncharacterized protein</fullName>
    </submittedName>
</protein>
<reference evidence="1" key="1">
    <citation type="journal article" date="2015" name="Nature">
        <title>Complex archaea that bridge the gap between prokaryotes and eukaryotes.</title>
        <authorList>
            <person name="Spang A."/>
            <person name="Saw J.H."/>
            <person name="Jorgensen S.L."/>
            <person name="Zaremba-Niedzwiedzka K."/>
            <person name="Martijn J."/>
            <person name="Lind A.E."/>
            <person name="van Eijk R."/>
            <person name="Schleper C."/>
            <person name="Guy L."/>
            <person name="Ettema T.J."/>
        </authorList>
    </citation>
    <scope>NUCLEOTIDE SEQUENCE</scope>
</reference>
<evidence type="ECO:0000313" key="1">
    <source>
        <dbReference type="EMBL" id="KKK71337.1"/>
    </source>
</evidence>
<comment type="caution">
    <text evidence="1">The sequence shown here is derived from an EMBL/GenBank/DDBJ whole genome shotgun (WGS) entry which is preliminary data.</text>
</comment>
<organism evidence="1">
    <name type="scientific">marine sediment metagenome</name>
    <dbReference type="NCBI Taxonomy" id="412755"/>
    <lineage>
        <taxon>unclassified sequences</taxon>
        <taxon>metagenomes</taxon>
        <taxon>ecological metagenomes</taxon>
    </lineage>
</organism>
<gene>
    <name evidence="1" type="ORF">LCGC14_2914890</name>
</gene>
<name>A0A0F8XQK0_9ZZZZ</name>
<dbReference type="EMBL" id="LAZR01057785">
    <property type="protein sequence ID" value="KKK71337.1"/>
    <property type="molecule type" value="Genomic_DNA"/>
</dbReference>
<sequence>MTVFKKGDLVKCVDKGQTYPGFEDMARKLEAKDWGSEHMPKDGDLGRVIRQKKNYVLVRFSGSEHDVVIDKSGLKLMRRNGSTATTAIAVAVQEAVDMLNNS</sequence>
<dbReference type="AlphaFoldDB" id="A0A0F8XQK0"/>